<dbReference type="Gene3D" id="2.30.110.50">
    <property type="match status" value="1"/>
</dbReference>
<dbReference type="Gene3D" id="4.10.220.110">
    <property type="match status" value="1"/>
</dbReference>
<dbReference type="Gene3D" id="3.55.50.10">
    <property type="entry name" value="Baseplate protein-like domains"/>
    <property type="match status" value="1"/>
</dbReference>
<dbReference type="Proteomes" id="UP001548587">
    <property type="component" value="Unassembled WGS sequence"/>
</dbReference>
<dbReference type="Pfam" id="PF04717">
    <property type="entry name" value="Phage_base_V"/>
    <property type="match status" value="1"/>
</dbReference>
<dbReference type="SUPFAM" id="SSF69279">
    <property type="entry name" value="Phage tail proteins"/>
    <property type="match status" value="2"/>
</dbReference>
<dbReference type="InterPro" id="IPR018769">
    <property type="entry name" value="VgrG2_DUF2345"/>
</dbReference>
<dbReference type="SUPFAM" id="SSF69349">
    <property type="entry name" value="Phage fibre proteins"/>
    <property type="match status" value="1"/>
</dbReference>
<feature type="compositionally biased region" description="Gly residues" evidence="2">
    <location>
        <begin position="660"/>
        <end position="671"/>
    </location>
</feature>
<sequence length="936" mass="101996">MNVQNLAAALRGGLIQQDRLLKLDTPLGPNSLVVQRAIGHSTVGRDYIFTLDVVSTDSAIELKRLIAQPVTLWIQQASGDYRPINGYVYTARRLGADGGLTTYQITLQAWMHILKFRRDQRIWIDKTVEDIVSDVLKQHPEARGRFRFTLSQSLPNRSYTRQSETDWNFVHRLLESEGLFGYWEQADDGKSHTLVITDRPDTFPDLSPKSISFYRGGAKTEVDAFTQWAGTRTLQSVTLTTRTFDYKNPSDPSNPKGTTVPTIESQGNVPDQLEVYEYTGAYTYLQQQRGDAQSRFRMEEWESRAKRFHGIGGLRAIEAGRRFVLTDHPVHDTDPVDQREFATIKSSWWIENNLPITLESNFPYSLHDDIADARASHPGDASLQVPHADGSVGFYLVEVEAQRASVPYRSLFEHEKPKMHLETAVVVGPSGEEVYTDELNRIRVHFVWDRVNEGDESASCWVRVVQSDTGGGYGGVHVPRIGEEVLIDHVGGDCDRPLVVGRVYNGVTQPQWHSNGLLSGYRSKEYAGSGFNELALDDATSQNRVRLMSSSSNSILHLGYLIDQEGNTRGAYLGSGFDLRTDAYGAVRATRGLYVTTHPKSPTSQPLDVCETQQQLVNAESLLESLSGISELHQAESLKPGRDAMRAFTDATQDSVSGPTSGGRTAGGGTGSASAFKESVMLFGSPASIGLSTHQSVHVSADQHVNLVSGQSTHIAIGKSLLASVGQKLSLFVQNAGIKLFAGKGKVEIQAQSDNIEVTAQKAVKVVSATDRIEIAADQGILLTSGGAYILIKDGNVEIHAPGKIDIKGASHTFAGPASTNFVMPHLPQGVAAPTDLEFRLVDPYGRPSPGVEYKTTLSDGSVKHGVLDADGYAKISGVPAGTSAKVQYLTDKSPPKSEVGIKTDSDWSLFQSIKVTAKPVADAGNSNDPDRSGTV</sequence>
<reference evidence="6 7" key="1">
    <citation type="submission" date="2024-06" db="EMBL/GenBank/DDBJ databases">
        <title>Burkholderia sola in Mexico.</title>
        <authorList>
            <person name="Estrada P."/>
        </authorList>
    </citation>
    <scope>NUCLEOTIDE SEQUENCE [LARGE SCALE GENOMIC DNA]</scope>
    <source>
        <strain evidence="6 7">CpTa8-5</strain>
    </source>
</reference>
<feature type="domain" description="Putative type VI secretion system Rhs element associated Vgr" evidence="5">
    <location>
        <begin position="524"/>
        <end position="627"/>
    </location>
</feature>
<dbReference type="EMBL" id="JBEWCH010000041">
    <property type="protein sequence ID" value="MET1478979.1"/>
    <property type="molecule type" value="Genomic_DNA"/>
</dbReference>
<dbReference type="Pfam" id="PF13296">
    <property type="entry name" value="T6SS_Vgr"/>
    <property type="match status" value="1"/>
</dbReference>
<keyword evidence="7" id="KW-1185">Reference proteome</keyword>
<evidence type="ECO:0000313" key="7">
    <source>
        <dbReference type="Proteomes" id="UP001548587"/>
    </source>
</evidence>
<organism evidence="6 7">
    <name type="scientific">Burkholderia sola</name>
    <dbReference type="NCBI Taxonomy" id="2843302"/>
    <lineage>
        <taxon>Bacteria</taxon>
        <taxon>Pseudomonadati</taxon>
        <taxon>Pseudomonadota</taxon>
        <taxon>Betaproteobacteria</taxon>
        <taxon>Burkholderiales</taxon>
        <taxon>Burkholderiaceae</taxon>
        <taxon>Burkholderia</taxon>
        <taxon>Burkholderia cepacia complex</taxon>
    </lineage>
</organism>
<comment type="similarity">
    <text evidence="1">Belongs to the VgrG protein family.</text>
</comment>
<dbReference type="InterPro" id="IPR006533">
    <property type="entry name" value="T6SS_Vgr_RhsGE"/>
</dbReference>
<name>A0ABV2CJU5_9BURK</name>
<dbReference type="InterPro" id="IPR017847">
    <property type="entry name" value="T6SS_RhsGE_Vgr_subset"/>
</dbReference>
<dbReference type="InterPro" id="IPR028244">
    <property type="entry name" value="T6SS_Rhs_Vgr_dom"/>
</dbReference>
<dbReference type="Pfam" id="PF10106">
    <property type="entry name" value="DUF2345"/>
    <property type="match status" value="1"/>
</dbReference>
<dbReference type="RefSeq" id="WP_209929062.1">
    <property type="nucleotide sequence ID" value="NZ_JBEWCG010000024.1"/>
</dbReference>
<evidence type="ECO:0000259" key="5">
    <source>
        <dbReference type="Pfam" id="PF13296"/>
    </source>
</evidence>
<evidence type="ECO:0000256" key="2">
    <source>
        <dbReference type="SAM" id="MobiDB-lite"/>
    </source>
</evidence>
<protein>
    <submittedName>
        <fullName evidence="6">Type VI secretion system Vgr family protein</fullName>
    </submittedName>
</protein>
<dbReference type="SUPFAM" id="SSF69255">
    <property type="entry name" value="gp5 N-terminal domain-like"/>
    <property type="match status" value="1"/>
</dbReference>
<feature type="domain" description="Gp5/Type VI secretion system Vgr protein OB-fold" evidence="3">
    <location>
        <begin position="437"/>
        <end position="504"/>
    </location>
</feature>
<evidence type="ECO:0000256" key="1">
    <source>
        <dbReference type="ARBA" id="ARBA00005558"/>
    </source>
</evidence>
<accession>A0ABV2CJU5</accession>
<evidence type="ECO:0000259" key="4">
    <source>
        <dbReference type="Pfam" id="PF10106"/>
    </source>
</evidence>
<feature type="domain" description="DUF2345" evidence="4">
    <location>
        <begin position="669"/>
        <end position="818"/>
    </location>
</feature>
<dbReference type="InterPro" id="IPR006531">
    <property type="entry name" value="Gp5/Vgr_OB"/>
</dbReference>
<dbReference type="NCBIfam" id="TIGR01646">
    <property type="entry name" value="vgr_GE"/>
    <property type="match status" value="1"/>
</dbReference>
<evidence type="ECO:0000313" key="6">
    <source>
        <dbReference type="EMBL" id="MET1478979.1"/>
    </source>
</evidence>
<dbReference type="InterPro" id="IPR037026">
    <property type="entry name" value="Vgr_OB-fold_dom_sf"/>
</dbReference>
<dbReference type="Pfam" id="PF05954">
    <property type="entry name" value="Phage_GPD"/>
    <property type="match status" value="1"/>
</dbReference>
<evidence type="ECO:0000259" key="3">
    <source>
        <dbReference type="Pfam" id="PF04717"/>
    </source>
</evidence>
<dbReference type="Gene3D" id="2.40.50.230">
    <property type="entry name" value="Gp5 N-terminal domain"/>
    <property type="match status" value="1"/>
</dbReference>
<dbReference type="NCBIfam" id="TIGR03361">
    <property type="entry name" value="VI_Rhs_Vgr"/>
    <property type="match status" value="1"/>
</dbReference>
<feature type="region of interest" description="Disordered" evidence="2">
    <location>
        <begin position="650"/>
        <end position="671"/>
    </location>
</feature>
<proteinExistence type="inferred from homology"/>
<gene>
    <name evidence="6" type="ORF">ABXL37_32475</name>
</gene>
<comment type="caution">
    <text evidence="6">The sequence shown here is derived from an EMBL/GenBank/DDBJ whole genome shotgun (WGS) entry which is preliminary data.</text>
</comment>